<comment type="caution">
    <text evidence="1">The sequence shown here is derived from an EMBL/GenBank/DDBJ whole genome shotgun (WGS) entry which is preliminary data.</text>
</comment>
<accession>A0A9X0MK81</accession>
<gene>
    <name evidence="1" type="ORF">AT268_32775</name>
    <name evidence="2" type="ORF">CN357_21130</name>
</gene>
<dbReference type="AlphaFoldDB" id="A0A9X0MK81"/>
<reference evidence="1 3" key="1">
    <citation type="submission" date="2015-12" db="EMBL/GenBank/DDBJ databases">
        <title>Bacillus cereus Group isolate.</title>
        <authorList>
            <person name="Kovac J."/>
        </authorList>
    </citation>
    <scope>NUCLEOTIDE SEQUENCE [LARGE SCALE GENOMIC DNA]</scope>
    <source>
        <strain evidence="1 3">FSL K6-0073</strain>
    </source>
</reference>
<reference evidence="2 4" key="2">
    <citation type="submission" date="2017-09" db="EMBL/GenBank/DDBJ databases">
        <title>Large-scale bioinformatics analysis of Bacillus genomes uncovers conserved roles of natural products in bacterial physiology.</title>
        <authorList>
            <consortium name="Agbiome Team Llc"/>
            <person name="Bleich R.M."/>
            <person name="Kirk G.J."/>
            <person name="Santa Maria K.C."/>
            <person name="Allen S.E."/>
            <person name="Farag S."/>
            <person name="Shank E.A."/>
            <person name="Bowers A."/>
        </authorList>
    </citation>
    <scope>NUCLEOTIDE SEQUENCE [LARGE SCALE GENOMIC DNA]</scope>
    <source>
        <strain evidence="2 4">AFS020204</strain>
    </source>
</reference>
<dbReference type="Proteomes" id="UP000220210">
    <property type="component" value="Unassembled WGS sequence"/>
</dbReference>
<organism evidence="1 3">
    <name type="scientific">Bacillus cereus</name>
    <dbReference type="NCBI Taxonomy" id="1396"/>
    <lineage>
        <taxon>Bacteria</taxon>
        <taxon>Bacillati</taxon>
        <taxon>Bacillota</taxon>
        <taxon>Bacilli</taxon>
        <taxon>Bacillales</taxon>
        <taxon>Bacillaceae</taxon>
        <taxon>Bacillus</taxon>
        <taxon>Bacillus cereus group</taxon>
    </lineage>
</organism>
<proteinExistence type="predicted"/>
<name>A0A9X0MK81_BACCE</name>
<dbReference type="Proteomes" id="UP000075476">
    <property type="component" value="Unassembled WGS sequence"/>
</dbReference>
<sequence>MFFKRFRKNRLDKKKQESMAREIPLDILESQKERQFHNLVIGTTNSGKTGYKVPERAVTSAKNKRVNEMYSGTITNPLHPLNPTHTALSDDDLVKTGGWGSHEVENSCSNDCGVSDSGSCSD</sequence>
<dbReference type="EMBL" id="NTSO01000015">
    <property type="protein sequence ID" value="PFF45963.1"/>
    <property type="molecule type" value="Genomic_DNA"/>
</dbReference>
<evidence type="ECO:0000313" key="4">
    <source>
        <dbReference type="Proteomes" id="UP000220210"/>
    </source>
</evidence>
<protein>
    <submittedName>
        <fullName evidence="1">Uncharacterized protein</fullName>
    </submittedName>
</protein>
<dbReference type="RefSeq" id="WP_061662600.1">
    <property type="nucleotide sequence ID" value="NZ_NVAN01000020.1"/>
</dbReference>
<evidence type="ECO:0000313" key="3">
    <source>
        <dbReference type="Proteomes" id="UP000075476"/>
    </source>
</evidence>
<dbReference type="EMBL" id="LOMO01000001">
    <property type="protein sequence ID" value="KXY51263.1"/>
    <property type="molecule type" value="Genomic_DNA"/>
</dbReference>
<evidence type="ECO:0000313" key="1">
    <source>
        <dbReference type="EMBL" id="KXY51263.1"/>
    </source>
</evidence>
<evidence type="ECO:0000313" key="2">
    <source>
        <dbReference type="EMBL" id="PFF45963.1"/>
    </source>
</evidence>